<evidence type="ECO:0000313" key="3">
    <source>
        <dbReference type="Proteomes" id="UP000198788"/>
    </source>
</evidence>
<dbReference type="Proteomes" id="UP000198788">
    <property type="component" value="Unassembled WGS sequence"/>
</dbReference>
<accession>A0A1I6NT82</accession>
<dbReference type="AlphaFoldDB" id="A0A1I6NT82"/>
<dbReference type="STRING" id="871741.SAMN05192570_0477"/>
<gene>
    <name evidence="2" type="ORF">SAMN05192570_0477</name>
</gene>
<keyword evidence="3" id="KW-1185">Reference proteome</keyword>
<evidence type="ECO:0000313" key="2">
    <source>
        <dbReference type="EMBL" id="SFS31141.1"/>
    </source>
</evidence>
<feature type="chain" id="PRO_5011705539" description="Lipoprotein" evidence="1">
    <location>
        <begin position="30"/>
        <end position="82"/>
    </location>
</feature>
<protein>
    <recommendedName>
        <fullName evidence="4">Lipoprotein</fullName>
    </recommendedName>
</protein>
<name>A0A1I6NT82_9CAUL</name>
<dbReference type="PROSITE" id="PS51257">
    <property type="entry name" value="PROKAR_LIPOPROTEIN"/>
    <property type="match status" value="1"/>
</dbReference>
<evidence type="ECO:0008006" key="4">
    <source>
        <dbReference type="Google" id="ProtNLM"/>
    </source>
</evidence>
<dbReference type="EMBL" id="FOZV01000001">
    <property type="protein sequence ID" value="SFS31141.1"/>
    <property type="molecule type" value="Genomic_DNA"/>
</dbReference>
<sequence>MKRTCKENAMRIPIACAPLALGLALSACATGPGTDHYNEELRRLAADCEARGGILSPTGSQSGRPQLDNVCRITGQTGRVPG</sequence>
<evidence type="ECO:0000256" key="1">
    <source>
        <dbReference type="SAM" id="SignalP"/>
    </source>
</evidence>
<organism evidence="2 3">
    <name type="scientific">Brevundimonas viscosa</name>
    <dbReference type="NCBI Taxonomy" id="871741"/>
    <lineage>
        <taxon>Bacteria</taxon>
        <taxon>Pseudomonadati</taxon>
        <taxon>Pseudomonadota</taxon>
        <taxon>Alphaproteobacteria</taxon>
        <taxon>Caulobacterales</taxon>
        <taxon>Caulobacteraceae</taxon>
        <taxon>Brevundimonas</taxon>
    </lineage>
</organism>
<proteinExistence type="predicted"/>
<keyword evidence="1" id="KW-0732">Signal</keyword>
<feature type="signal peptide" evidence="1">
    <location>
        <begin position="1"/>
        <end position="29"/>
    </location>
</feature>
<reference evidence="3" key="1">
    <citation type="submission" date="2016-10" db="EMBL/GenBank/DDBJ databases">
        <authorList>
            <person name="Varghese N."/>
            <person name="Submissions S."/>
        </authorList>
    </citation>
    <scope>NUCLEOTIDE SEQUENCE [LARGE SCALE GENOMIC DNA]</scope>
    <source>
        <strain evidence="3">CGMCC 1.10683</strain>
    </source>
</reference>